<evidence type="ECO:0000313" key="2">
    <source>
        <dbReference type="EMBL" id="MFD2572672.1"/>
    </source>
</evidence>
<sequence length="119" mass="13508">MAQQQDKAKETVLSFINALNDENFDAARRYVHDHLSFVGVLGTRDGADAYFADMKKMKLKYDLKKIVADNEDVCLFYDIAMGGDITVFASGWYQVENDKISSFKVIFDPRPLLEGSDQK</sequence>
<protein>
    <submittedName>
        <fullName evidence="2">Nuclear transport factor 2 family protein</fullName>
    </submittedName>
</protein>
<dbReference type="InterPro" id="IPR037401">
    <property type="entry name" value="SnoaL-like"/>
</dbReference>
<dbReference type="InterPro" id="IPR032710">
    <property type="entry name" value="NTF2-like_dom_sf"/>
</dbReference>
<reference evidence="3" key="1">
    <citation type="journal article" date="2019" name="Int. J. Syst. Evol. Microbiol.">
        <title>The Global Catalogue of Microorganisms (GCM) 10K type strain sequencing project: providing services to taxonomists for standard genome sequencing and annotation.</title>
        <authorList>
            <consortium name="The Broad Institute Genomics Platform"/>
            <consortium name="The Broad Institute Genome Sequencing Center for Infectious Disease"/>
            <person name="Wu L."/>
            <person name="Ma J."/>
        </authorList>
    </citation>
    <scope>NUCLEOTIDE SEQUENCE [LARGE SCALE GENOMIC DNA]</scope>
    <source>
        <strain evidence="3">KCTC 42805</strain>
    </source>
</reference>
<keyword evidence="3" id="KW-1185">Reference proteome</keyword>
<dbReference type="Pfam" id="PF12680">
    <property type="entry name" value="SnoaL_2"/>
    <property type="match status" value="1"/>
</dbReference>
<organism evidence="2 3">
    <name type="scientific">Spirosoma soli</name>
    <dbReference type="NCBI Taxonomy" id="1770529"/>
    <lineage>
        <taxon>Bacteria</taxon>
        <taxon>Pseudomonadati</taxon>
        <taxon>Bacteroidota</taxon>
        <taxon>Cytophagia</taxon>
        <taxon>Cytophagales</taxon>
        <taxon>Cytophagaceae</taxon>
        <taxon>Spirosoma</taxon>
    </lineage>
</organism>
<accession>A0ABW5M7Y9</accession>
<dbReference type="Gene3D" id="3.10.450.50">
    <property type="match status" value="1"/>
</dbReference>
<dbReference type="SUPFAM" id="SSF54427">
    <property type="entry name" value="NTF2-like"/>
    <property type="match status" value="1"/>
</dbReference>
<dbReference type="Proteomes" id="UP001597469">
    <property type="component" value="Unassembled WGS sequence"/>
</dbReference>
<comment type="caution">
    <text evidence="2">The sequence shown here is derived from an EMBL/GenBank/DDBJ whole genome shotgun (WGS) entry which is preliminary data.</text>
</comment>
<feature type="domain" description="SnoaL-like" evidence="1">
    <location>
        <begin position="14"/>
        <end position="102"/>
    </location>
</feature>
<proteinExistence type="predicted"/>
<name>A0ABW5M7Y9_9BACT</name>
<evidence type="ECO:0000313" key="3">
    <source>
        <dbReference type="Proteomes" id="UP001597469"/>
    </source>
</evidence>
<gene>
    <name evidence="2" type="ORF">ACFSUS_18680</name>
</gene>
<dbReference type="EMBL" id="JBHULN010000012">
    <property type="protein sequence ID" value="MFD2572672.1"/>
    <property type="molecule type" value="Genomic_DNA"/>
</dbReference>
<dbReference type="RefSeq" id="WP_381525266.1">
    <property type="nucleotide sequence ID" value="NZ_JBHULN010000012.1"/>
</dbReference>
<evidence type="ECO:0000259" key="1">
    <source>
        <dbReference type="Pfam" id="PF12680"/>
    </source>
</evidence>